<dbReference type="AlphaFoldDB" id="A0A383CT51"/>
<protein>
    <submittedName>
        <fullName evidence="1">Uncharacterized protein</fullName>
    </submittedName>
</protein>
<name>A0A383CT51_9ZZZZ</name>
<dbReference type="EMBL" id="UINC01211414">
    <property type="protein sequence ID" value="SVE35301.1"/>
    <property type="molecule type" value="Genomic_DNA"/>
</dbReference>
<sequence>MGEVECEICGAVCRVTHEPTVESLKSEKVQCPHCNTVVVAGTDQRPIELTCASCSGMFVITRKIVKAEIQCPNCESQLRIRPRPGKRELTCPACEDSFNVTF</sequence>
<evidence type="ECO:0000313" key="1">
    <source>
        <dbReference type="EMBL" id="SVE35301.1"/>
    </source>
</evidence>
<accession>A0A383CT51</accession>
<organism evidence="1">
    <name type="scientific">marine metagenome</name>
    <dbReference type="NCBI Taxonomy" id="408172"/>
    <lineage>
        <taxon>unclassified sequences</taxon>
        <taxon>metagenomes</taxon>
        <taxon>ecological metagenomes</taxon>
    </lineage>
</organism>
<reference evidence="1" key="1">
    <citation type="submission" date="2018-05" db="EMBL/GenBank/DDBJ databases">
        <authorList>
            <person name="Lanie J.A."/>
            <person name="Ng W.-L."/>
            <person name="Kazmierczak K.M."/>
            <person name="Andrzejewski T.M."/>
            <person name="Davidsen T.M."/>
            <person name="Wayne K.J."/>
            <person name="Tettelin H."/>
            <person name="Glass J.I."/>
            <person name="Rusch D."/>
            <person name="Podicherti R."/>
            <person name="Tsui H.-C.T."/>
            <person name="Winkler M.E."/>
        </authorList>
    </citation>
    <scope>NUCLEOTIDE SEQUENCE</scope>
</reference>
<proteinExistence type="predicted"/>
<gene>
    <name evidence="1" type="ORF">METZ01_LOCUS488155</name>
</gene>